<dbReference type="SUPFAM" id="SSF51120">
    <property type="entry name" value="beta-Roll"/>
    <property type="match status" value="1"/>
</dbReference>
<gene>
    <name evidence="2" type="ORF">LRX75_00435</name>
</gene>
<dbReference type="CDD" id="cd02851">
    <property type="entry name" value="E_set_GO_C"/>
    <property type="match status" value="1"/>
</dbReference>
<dbReference type="InterPro" id="IPR013783">
    <property type="entry name" value="Ig-like_fold"/>
</dbReference>
<name>A0A9X1NQK7_9HYPH</name>
<accession>A0A9X1NQK7</accession>
<dbReference type="InterPro" id="IPR037293">
    <property type="entry name" value="Gal_Oxidase_central_sf"/>
</dbReference>
<dbReference type="EMBL" id="JAJOZR010000001">
    <property type="protein sequence ID" value="MCD7107493.1"/>
    <property type="molecule type" value="Genomic_DNA"/>
</dbReference>
<dbReference type="InterPro" id="IPR011043">
    <property type="entry name" value="Gal_Oxase/kelch_b-propeller"/>
</dbReference>
<evidence type="ECO:0000313" key="2">
    <source>
        <dbReference type="EMBL" id="MCD7107493.1"/>
    </source>
</evidence>
<dbReference type="PANTHER" id="PTHR32208:SF21">
    <property type="entry name" value="LOW QUALITY PROTEIN: ALDEHYDE OXIDASE GLOX-LIKE"/>
    <property type="match status" value="1"/>
</dbReference>
<comment type="caution">
    <text evidence="2">The sequence shown here is derived from an EMBL/GenBank/DDBJ whole genome shotgun (WGS) entry which is preliminary data.</text>
</comment>
<evidence type="ECO:0000259" key="1">
    <source>
        <dbReference type="Pfam" id="PF09118"/>
    </source>
</evidence>
<reference evidence="2" key="1">
    <citation type="submission" date="2021-12" db="EMBL/GenBank/DDBJ databases">
        <authorList>
            <person name="Li Y."/>
        </authorList>
    </citation>
    <scope>NUCLEOTIDE SEQUENCE</scope>
    <source>
        <strain evidence="2">DKSPLA3</strain>
    </source>
</reference>
<dbReference type="SUPFAM" id="SSF81296">
    <property type="entry name" value="E set domains"/>
    <property type="match status" value="1"/>
</dbReference>
<dbReference type="InterPro" id="IPR011049">
    <property type="entry name" value="Serralysin-like_metalloprot_C"/>
</dbReference>
<dbReference type="Gene3D" id="2.60.40.10">
    <property type="entry name" value="Immunoglobulins"/>
    <property type="match status" value="1"/>
</dbReference>
<dbReference type="SUPFAM" id="SSF50965">
    <property type="entry name" value="Galactose oxidase, central domain"/>
    <property type="match status" value="1"/>
</dbReference>
<sequence>MANPTSKDMNGNGEWGAVIKDALIPLHSIVLPDGKVLAFGTDGVAGDYDARFVYSIYDPVTGVLKVLPNTTGTNIFCSQMSIDPTTGNVIIMGGDNHNTGEAGGTWTGRHDVVVFDYTTQSIRNISQEDSSFALHQARWYGTTVTLSNGEILMVGGRDENSNGSTFAEIYNSETGMRQLSGTYMGDMKDGEGTLTGTYYYPHAWQVTDGSVIIIEAGGTSNAGHDVYRMDVHGEGSVQKIGKLPFDTRNLTGSMMYETDKVIVASSTGQVWKADLSQPTIKWELAFSIADENGGGLVARTNGTFIMMPDGKVAMVGGASSAGLLADNIGTAQHSVLFWDPATGAVTYSEKQDLARMYHSSALLLPDGTIYSGGSGSPGPEENANFQILNPSYLFDANGNPTSDRPSIVSAPTNIDTDSVIRITVDDTSDIGKITFIKSGANTHARNADVRFVELDHKIIDGNTVEITIPKANVAIPGAWMMFVVDKNGVPSVAKMVGVDMVDLKQTDNLQGGGATIYAIDNEQIDGAFALAVSARFDDLAGGRNQKIFDLGNGPDAQNIWLGQVGETHDIEFVIKQSGETYRIVATNAIVEGETATWRVGVDPNGVMRIIKNSEVLKEGQGVVPADVDRAHYLIGESSVSGDAHFVGLIRDLKIANYGNFADLDPSAPSSPCATTGEAVCLCGLLVPDVDDTAGNDAPKVFTKYSTLAGDVTELKNGTPGENKTELTTSGIIAFADADAEAHTARITPKGADYLGQLTIGNPTTGVGVKTGSITWTYKVNDVALDTLSESQEVVQTYDVAIDDGHGGITVQTISVTLRGSDDPGFPTDSQVTVVSRLATTKADDTVVFGDNVRLMTGGDFGGGSNRLEAGTFFELKAGNLDFGNSLHSASLSTGMGARLNGGDILMGKGGIKNTVVLGDETTFSLIRADGSGAGTVNTVTIGDRSKSDAAIDMDGAGTAANFATMKIKLGDGVSIGGGIDADGAYSTKTFDFGSGVTVGGAMTLNGVQNINTLTAGDTFTLRGGLTGSATGVDTITLGKNWNIDGRVSLGGGDDRLSLGLSTVDTTPTTFDGGAGRDALSLSIDAGDLASFEAAARAAGWVALGGDVWTPRGNLTWRGMTFTNFESAELKVAGRNDAPEVVASGTTKTGAVGELADGRIGENSTSLKANGTIEFSDKNLGDTHSVTITPRDGGYLGTVEYKQPTSAQFGLLPWVYSVSSGALDWLAEGQVRTQLYDVRITDSKGASTTETITVTITGANDAPVITAATSTLSGTVTELADGAPQENQATHTATGVISIADADITDKHATSYIAGGANYLGTFSLGTVSGGKLGWTFQVGDAALDRLEAGEVLTQSYQVTVDDGHGGKATETVSVTIRGAHDDFRVNVAPVIDVAHSTLAGVVAEPAGQESSVLNASGALTFFDADAAGSVPTITVAARGADYLGALVLGTASGSQVGWTFSVAPSAVDMLAAGETRVQIYDLTVDDGRGGKATQPISVTITGTNDAPVILTSASILAGGVTELADGSAGENRTSLTTAGSVRYSDADLSDSHTATFAAKGAGYLGTFSLIPGENGRIGWTFTAEDSALDTLKAGEVLTQSYDIAIDDGHGGRTTQTAVVTITGAADADAGPTIVSALKAGAGTDAIVFGDNTTLTQGGGFGAGANSLTAGDNFVLKAGALNFDASTGAAKLALGKNADLNGGDILMSNAGAANAVTVGDGSKISYVLMNGGGANASQTLTLGQKVTTDYAIVLNGSGTTADAMELDVRIGTGSVVGGALTANGNNATKTVTLGDAVTIAGALSLQGANNTTTVKIGDDLTLKGAFTGAGSGTETVEIGRNWQIDGQVDLGAGNDTLRIGTTTRDGAGTISGGAGNDSLDIVMTADLRASFESAASAANWVRKTDGSWDPQGRALSWQGNTYTSFEAVKTTIVAGTSAAPVKTAIDSLQATAGADAFILTSDVTLQNGTYFAGGANSLTAGDNFLLKAGTLNFDGSSGASNLTLGRNANLNGGDILMSNAGAANAVTIGDGSKISYVLMNGGGAKASQTLTLGEKVTTDYAVVIDGSGTSADAMEIDVTIGSGSSIGGVLYANGNNATKTVTLGNNVTIDGALSLQGTNNTTTVRIGDDLTLKGAFIGAGSGSETVEIGRNWQIDGAVDLGAGNDKLRIGSTNRDSAGTIAGGAGTDSLELVLASTAEKTAFAAVAKAAGWQMLDDGSWNTLGRAVTWHGVTYTTFETAKAIVEPVAVIAANAGDGHIQGIAASAVETGMARAVTLDTATFYGTDGDDFILGNAGDNILEPRGGNDTVDAGQGYDVLRLSGNAADYSFVKEADGTILMSSALEGHDVLHNVEAVWFHDSAHPTVIDHLTN</sequence>
<dbReference type="RefSeq" id="WP_231811253.1">
    <property type="nucleotide sequence ID" value="NZ_JAJOZR010000001.1"/>
</dbReference>
<organism evidence="2 3">
    <name type="scientific">Rhizobium quercicola</name>
    <dbReference type="NCBI Taxonomy" id="2901226"/>
    <lineage>
        <taxon>Bacteria</taxon>
        <taxon>Pseudomonadati</taxon>
        <taxon>Pseudomonadota</taxon>
        <taxon>Alphaproteobacteria</taxon>
        <taxon>Hyphomicrobiales</taxon>
        <taxon>Rhizobiaceae</taxon>
        <taxon>Rhizobium/Agrobacterium group</taxon>
        <taxon>Rhizobium</taxon>
    </lineage>
</organism>
<dbReference type="InterPro" id="IPR015202">
    <property type="entry name" value="GO-like_E_set"/>
</dbReference>
<dbReference type="PANTHER" id="PTHR32208">
    <property type="entry name" value="SECRETED PROTEIN-RELATED"/>
    <property type="match status" value="1"/>
</dbReference>
<keyword evidence="3" id="KW-1185">Reference proteome</keyword>
<dbReference type="InterPro" id="IPR001343">
    <property type="entry name" value="Hemolysn_Ca-bd"/>
</dbReference>
<dbReference type="Proteomes" id="UP001139089">
    <property type="component" value="Unassembled WGS sequence"/>
</dbReference>
<protein>
    <submittedName>
        <fullName evidence="2">VCBS domain-containing protein</fullName>
    </submittedName>
</protein>
<dbReference type="Gene3D" id="2.160.10.10">
    <property type="entry name" value="Hexapeptide repeat proteins"/>
    <property type="match status" value="1"/>
</dbReference>
<dbReference type="NCBIfam" id="TIGR01965">
    <property type="entry name" value="VCBS_repeat"/>
    <property type="match status" value="5"/>
</dbReference>
<feature type="domain" description="Galactose oxidase-like Early set" evidence="1">
    <location>
        <begin position="404"/>
        <end position="498"/>
    </location>
</feature>
<dbReference type="InterPro" id="IPR010221">
    <property type="entry name" value="VCBS_dom"/>
</dbReference>
<dbReference type="InterPro" id="IPR014756">
    <property type="entry name" value="Ig_E-set"/>
</dbReference>
<proteinExistence type="predicted"/>
<dbReference type="GO" id="GO:0005509">
    <property type="term" value="F:calcium ion binding"/>
    <property type="evidence" value="ECO:0007669"/>
    <property type="project" value="InterPro"/>
</dbReference>
<dbReference type="Pfam" id="PF09118">
    <property type="entry name" value="GO-like_E_set"/>
    <property type="match status" value="1"/>
</dbReference>
<evidence type="ECO:0000313" key="3">
    <source>
        <dbReference type="Proteomes" id="UP001139089"/>
    </source>
</evidence>
<dbReference type="Pfam" id="PF00353">
    <property type="entry name" value="HemolysinCabind"/>
    <property type="match status" value="1"/>
</dbReference>
<dbReference type="Gene3D" id="2.130.10.80">
    <property type="entry name" value="Galactose oxidase/kelch, beta-propeller"/>
    <property type="match status" value="1"/>
</dbReference>